<reference evidence="18 19" key="1">
    <citation type="submission" date="2019-06" db="EMBL/GenBank/DDBJ databases">
        <title>A chromosome-scale genome assembly of the European perch, Perca fluviatilis.</title>
        <authorList>
            <person name="Roques C."/>
            <person name="Zahm M."/>
            <person name="Cabau C."/>
            <person name="Klopp C."/>
            <person name="Bouchez O."/>
            <person name="Donnadieu C."/>
            <person name="Kuhl H."/>
            <person name="Gislard M."/>
            <person name="Guendouz S."/>
            <person name="Journot L."/>
            <person name="Haffray P."/>
            <person name="Bestin A."/>
            <person name="Morvezen R."/>
            <person name="Feron R."/>
            <person name="Wen M."/>
            <person name="Jouanno E."/>
            <person name="Herpin A."/>
            <person name="Schartl M."/>
            <person name="Postlethwait J."/>
            <person name="Schaerlinger B."/>
            <person name="Chardard D."/>
            <person name="Lecocq T."/>
            <person name="Poncet C."/>
            <person name="Jaffrelo L."/>
            <person name="Lampietro C."/>
            <person name="Guiguen Y."/>
        </authorList>
    </citation>
    <scope>NUCLEOTIDE SEQUENCE [LARGE SCALE GENOMIC DNA]</scope>
    <source>
        <tissue evidence="18">Blood</tissue>
    </source>
</reference>
<dbReference type="EMBL" id="VHII01000021">
    <property type="protein sequence ID" value="KAF1374274.1"/>
    <property type="molecule type" value="Genomic_DNA"/>
</dbReference>
<comment type="cofactor">
    <cofactor evidence="1">
        <name>Mg(2+)</name>
        <dbReference type="ChEBI" id="CHEBI:18420"/>
    </cofactor>
</comment>
<evidence type="ECO:0000256" key="7">
    <source>
        <dbReference type="ARBA" id="ARBA00016378"/>
    </source>
</evidence>
<evidence type="ECO:0000256" key="15">
    <source>
        <dbReference type="ARBA" id="ARBA00047894"/>
    </source>
</evidence>
<dbReference type="PANTHER" id="PTHR16509">
    <property type="match status" value="1"/>
</dbReference>
<keyword evidence="8" id="KW-0479">Metal-binding</keyword>
<comment type="catalytic activity">
    <reaction evidence="14">
        <text>CDP-choline + H2O = phosphocholine + CMP + 2 H(+)</text>
        <dbReference type="Rhea" id="RHEA:32487"/>
        <dbReference type="ChEBI" id="CHEBI:15377"/>
        <dbReference type="ChEBI" id="CHEBI:15378"/>
        <dbReference type="ChEBI" id="CHEBI:58779"/>
        <dbReference type="ChEBI" id="CHEBI:60377"/>
        <dbReference type="ChEBI" id="CHEBI:295975"/>
        <dbReference type="EC" id="3.6.1.53"/>
    </reaction>
</comment>
<keyword evidence="9" id="KW-0378">Hydrolase</keyword>
<name>A0A6A5EE08_PERFL</name>
<dbReference type="GO" id="GO:0047734">
    <property type="term" value="F:CDP-glycerol diphosphatase activity"/>
    <property type="evidence" value="ECO:0007669"/>
    <property type="project" value="UniProtKB-EC"/>
</dbReference>
<evidence type="ECO:0000256" key="5">
    <source>
        <dbReference type="ARBA" id="ARBA00012453"/>
    </source>
</evidence>
<evidence type="ECO:0000256" key="6">
    <source>
        <dbReference type="ARBA" id="ARBA00012529"/>
    </source>
</evidence>
<evidence type="ECO:0000256" key="12">
    <source>
        <dbReference type="ARBA" id="ARBA00032579"/>
    </source>
</evidence>
<evidence type="ECO:0000256" key="14">
    <source>
        <dbReference type="ARBA" id="ARBA00047636"/>
    </source>
</evidence>
<evidence type="ECO:0000256" key="10">
    <source>
        <dbReference type="ARBA" id="ARBA00022833"/>
    </source>
</evidence>
<evidence type="ECO:0000256" key="8">
    <source>
        <dbReference type="ARBA" id="ARBA00022723"/>
    </source>
</evidence>
<evidence type="ECO:0000256" key="2">
    <source>
        <dbReference type="ARBA" id="ARBA00006362"/>
    </source>
</evidence>
<dbReference type="InterPro" id="IPR029052">
    <property type="entry name" value="Metallo-depent_PP-like"/>
</dbReference>
<evidence type="ECO:0000256" key="4">
    <source>
        <dbReference type="ARBA" id="ARBA00012443"/>
    </source>
</evidence>
<comment type="caution">
    <text evidence="18">The sequence shown here is derived from an EMBL/GenBank/DDBJ whole genome shotgun (WGS) entry which is preliminary data.</text>
</comment>
<dbReference type="EC" id="3.6.1.53" evidence="6"/>
<evidence type="ECO:0000256" key="1">
    <source>
        <dbReference type="ARBA" id="ARBA00001946"/>
    </source>
</evidence>
<dbReference type="EC" id="3.6.1.13" evidence="5"/>
<evidence type="ECO:0000256" key="11">
    <source>
        <dbReference type="ARBA" id="ARBA00030848"/>
    </source>
</evidence>
<dbReference type="InterPro" id="IPR041869">
    <property type="entry name" value="MPP_ADPRM"/>
</dbReference>
<dbReference type="CDD" id="cd07396">
    <property type="entry name" value="MPP_Nbla03831"/>
    <property type="match status" value="1"/>
</dbReference>
<comment type="catalytic activity">
    <reaction evidence="16">
        <text>ADP-D-ribose + H2O = D-ribose 5-phosphate + AMP + 2 H(+)</text>
        <dbReference type="Rhea" id="RHEA:10412"/>
        <dbReference type="ChEBI" id="CHEBI:15377"/>
        <dbReference type="ChEBI" id="CHEBI:15378"/>
        <dbReference type="ChEBI" id="CHEBI:57967"/>
        <dbReference type="ChEBI" id="CHEBI:78346"/>
        <dbReference type="ChEBI" id="CHEBI:456215"/>
        <dbReference type="EC" id="3.6.1.13"/>
    </reaction>
</comment>
<evidence type="ECO:0000313" key="18">
    <source>
        <dbReference type="EMBL" id="KAF1374274.1"/>
    </source>
</evidence>
<comment type="similarity">
    <text evidence="2">Belongs to the ADPRibase-Mn family.</text>
</comment>
<dbReference type="GO" id="GO:0047631">
    <property type="term" value="F:ADP-ribose diphosphatase activity"/>
    <property type="evidence" value="ECO:0007669"/>
    <property type="project" value="UniProtKB-EC"/>
</dbReference>
<dbReference type="EC" id="3.6.1.16" evidence="4"/>
<comment type="catalytic activity">
    <reaction evidence="15">
        <text>ADP-D-ribose + H2O = D-ribose 5-phosphate + AMP + 2 H(+)</text>
        <dbReference type="Rhea" id="RHEA:10412"/>
        <dbReference type="ChEBI" id="CHEBI:15377"/>
        <dbReference type="ChEBI" id="CHEBI:15378"/>
        <dbReference type="ChEBI" id="CHEBI:57967"/>
        <dbReference type="ChEBI" id="CHEBI:78346"/>
        <dbReference type="ChEBI" id="CHEBI:456215"/>
        <dbReference type="EC" id="3.6.1.53"/>
    </reaction>
</comment>
<evidence type="ECO:0000259" key="17">
    <source>
        <dbReference type="Pfam" id="PF00149"/>
    </source>
</evidence>
<dbReference type="Pfam" id="PF00149">
    <property type="entry name" value="Metallophos"/>
    <property type="match status" value="1"/>
</dbReference>
<comment type="subunit">
    <text evidence="3">Monomer.</text>
</comment>
<feature type="domain" description="Calcineurin-like phosphoesterase" evidence="17">
    <location>
        <begin position="12"/>
        <end position="117"/>
    </location>
</feature>
<evidence type="ECO:0000256" key="16">
    <source>
        <dbReference type="ARBA" id="ARBA00049546"/>
    </source>
</evidence>
<evidence type="ECO:0000256" key="9">
    <source>
        <dbReference type="ARBA" id="ARBA00022801"/>
    </source>
</evidence>
<keyword evidence="10" id="KW-0862">Zinc</keyword>
<dbReference type="Proteomes" id="UP000465112">
    <property type="component" value="Chromosome 21"/>
</dbReference>
<evidence type="ECO:0000256" key="13">
    <source>
        <dbReference type="ARBA" id="ARBA00047486"/>
    </source>
</evidence>
<dbReference type="AlphaFoldDB" id="A0A6A5EE08"/>
<gene>
    <name evidence="18" type="ORF">PFLUV_G00248240</name>
</gene>
<dbReference type="Gene3D" id="3.60.21.10">
    <property type="match status" value="1"/>
</dbReference>
<evidence type="ECO:0000313" key="19">
    <source>
        <dbReference type="Proteomes" id="UP000465112"/>
    </source>
</evidence>
<dbReference type="GO" id="GO:0030145">
    <property type="term" value="F:manganese ion binding"/>
    <property type="evidence" value="ECO:0007669"/>
    <property type="project" value="TreeGrafter"/>
</dbReference>
<dbReference type="GO" id="GO:0008663">
    <property type="term" value="F:2',3'-cyclic-nucleotide 2'-phosphodiesterase activity"/>
    <property type="evidence" value="ECO:0007669"/>
    <property type="project" value="TreeGrafter"/>
</dbReference>
<dbReference type="PANTHER" id="PTHR16509:SF1">
    <property type="entry name" value="MANGANESE-DEPENDENT ADP-RIBOSE_CDP-ALCOHOL DIPHOSPHATASE"/>
    <property type="match status" value="1"/>
</dbReference>
<sequence length="356" mass="40208">MDDCPQQTPLFTFGVIADIQYADIDDGYNFTRTRRRYYRSSLKLLRNAWENWSESAVKPEFILQLGDIIDGFNKSQDASDRALHTVLREFSSRPTKLHHVWGNHEFYNFSRSALLRSQLNSSLHHGSLHPDSLHPCNLHPYSLHPGSSSSRGLGAQAPGSDIYAYSFSPCPGFTFVVLDAYDVSLLGRQESSEQYSQAMDLIKLYNTNEDLNCPPVIEGLQRFTMFNGGFSKEQLDWLDSVLSSADEKQERVTIVSHLPVHPRSTDPYCLAWNYEQLLAVVQSHGSVVCFMAGHDHEGGYHQDTDTGVHHVTFEGVIETPPDSNAFATVSVYKDRMELKGRGRIADRVLLFPCLRS</sequence>
<dbReference type="SUPFAM" id="SSF56300">
    <property type="entry name" value="Metallo-dependent phosphatases"/>
    <property type="match status" value="1"/>
</dbReference>
<proteinExistence type="inferred from homology"/>
<organism evidence="18 19">
    <name type="scientific">Perca fluviatilis</name>
    <name type="common">European perch</name>
    <dbReference type="NCBI Taxonomy" id="8168"/>
    <lineage>
        <taxon>Eukaryota</taxon>
        <taxon>Metazoa</taxon>
        <taxon>Chordata</taxon>
        <taxon>Craniata</taxon>
        <taxon>Vertebrata</taxon>
        <taxon>Euteleostomi</taxon>
        <taxon>Actinopterygii</taxon>
        <taxon>Neopterygii</taxon>
        <taxon>Teleostei</taxon>
        <taxon>Neoteleostei</taxon>
        <taxon>Acanthomorphata</taxon>
        <taxon>Eupercaria</taxon>
        <taxon>Perciformes</taxon>
        <taxon>Percoidei</taxon>
        <taxon>Percidae</taxon>
        <taxon>Percinae</taxon>
        <taxon>Perca</taxon>
    </lineage>
</organism>
<comment type="catalytic activity">
    <reaction evidence="13">
        <text>CDP-glycerol + H2O = sn-glycerol 3-phosphate + CMP + 2 H(+)</text>
        <dbReference type="Rhea" id="RHEA:21692"/>
        <dbReference type="ChEBI" id="CHEBI:15377"/>
        <dbReference type="ChEBI" id="CHEBI:15378"/>
        <dbReference type="ChEBI" id="CHEBI:57597"/>
        <dbReference type="ChEBI" id="CHEBI:58311"/>
        <dbReference type="ChEBI" id="CHEBI:60377"/>
        <dbReference type="EC" id="3.6.1.16"/>
    </reaction>
</comment>
<evidence type="ECO:0000256" key="3">
    <source>
        <dbReference type="ARBA" id="ARBA00011245"/>
    </source>
</evidence>
<dbReference type="OrthoDB" id="9675250at2759"/>
<accession>A0A6A5EE08</accession>
<keyword evidence="19" id="KW-1185">Reference proteome</keyword>
<protein>
    <recommendedName>
        <fullName evidence="7">Manganese-dependent ADP-ribose/CDP-alcohol diphosphatase</fullName>
        <ecNumber evidence="5">3.6.1.13</ecNumber>
        <ecNumber evidence="4">3.6.1.16</ecNumber>
        <ecNumber evidence="6">3.6.1.53</ecNumber>
    </recommendedName>
    <alternativeName>
        <fullName evidence="12">ADPRibase-Mn</fullName>
    </alternativeName>
    <alternativeName>
        <fullName evidence="11">CDP-choline phosphohydrolase</fullName>
    </alternativeName>
</protein>
<dbReference type="InterPro" id="IPR004843">
    <property type="entry name" value="Calcineurin-like_PHP"/>
</dbReference>